<sequence>MPTLRSYSIASAVVIIGYFLYGPPIITWAFGWTPVDTKPRAPVGSPGIGISLTACYGTVSIRNDDGSFEDIGRVDGDQHYLAMMERFSLPSSWHIAPPYSDLEDMWDDWGRQWLRSTRKMFFLPASSDVRKLSNLTSSLVSLARSHTTLPIASVVISYPALPGIFAEDIVDTGLYLSLPVLRGRHSYPPRTMVAAYAGHGMGLCSPYHDRERCREEDERFPMRYTLIVDYTSTSVLMHTYWMYGAVDLARPTSKRDISTYFLEDADRPLGTKRLGEMVKNLLNEKFKFLSDPPYFPKEMTVLLAGSTNDIKRDEVQEVVKGAVEEAGFEPMIFDDDPEFIASRGAAELAWRALSWPHQNTELSL</sequence>
<dbReference type="AlphaFoldDB" id="A0A1Y1Z5L3"/>
<dbReference type="Proteomes" id="UP000193144">
    <property type="component" value="Unassembled WGS sequence"/>
</dbReference>
<feature type="transmembrane region" description="Helical" evidence="1">
    <location>
        <begin position="7"/>
        <end position="30"/>
    </location>
</feature>
<name>A0A1Y1Z5L3_9PLEO</name>
<dbReference type="OrthoDB" id="3643156at2759"/>
<proteinExistence type="predicted"/>
<gene>
    <name evidence="2" type="ORF">BCR34DRAFT_571884</name>
</gene>
<accession>A0A1Y1Z5L3</accession>
<keyword evidence="1" id="KW-1133">Transmembrane helix</keyword>
<protein>
    <submittedName>
        <fullName evidence="2">Uncharacterized protein</fullName>
    </submittedName>
</protein>
<evidence type="ECO:0000313" key="3">
    <source>
        <dbReference type="Proteomes" id="UP000193144"/>
    </source>
</evidence>
<evidence type="ECO:0000313" key="2">
    <source>
        <dbReference type="EMBL" id="ORY05561.1"/>
    </source>
</evidence>
<dbReference type="STRING" id="1231657.A0A1Y1Z5L3"/>
<reference evidence="2 3" key="1">
    <citation type="submission" date="2016-07" db="EMBL/GenBank/DDBJ databases">
        <title>Pervasive Adenine N6-methylation of Active Genes in Fungi.</title>
        <authorList>
            <consortium name="DOE Joint Genome Institute"/>
            <person name="Mondo S.J."/>
            <person name="Dannebaum R.O."/>
            <person name="Kuo R.C."/>
            <person name="Labutti K."/>
            <person name="Haridas S."/>
            <person name="Kuo A."/>
            <person name="Salamov A."/>
            <person name="Ahrendt S.R."/>
            <person name="Lipzen A."/>
            <person name="Sullivan W."/>
            <person name="Andreopoulos W.B."/>
            <person name="Clum A."/>
            <person name="Lindquist E."/>
            <person name="Daum C."/>
            <person name="Ramamoorthy G.K."/>
            <person name="Gryganskyi A."/>
            <person name="Culley D."/>
            <person name="Magnuson J.K."/>
            <person name="James T.Y."/>
            <person name="O'Malley M.A."/>
            <person name="Stajich J.E."/>
            <person name="Spatafora J.W."/>
            <person name="Visel A."/>
            <person name="Grigoriev I.V."/>
        </authorList>
    </citation>
    <scope>NUCLEOTIDE SEQUENCE [LARGE SCALE GENOMIC DNA]</scope>
    <source>
        <strain evidence="2 3">CBS 115471</strain>
    </source>
</reference>
<dbReference type="EMBL" id="MCFA01000124">
    <property type="protein sequence ID" value="ORY05561.1"/>
    <property type="molecule type" value="Genomic_DNA"/>
</dbReference>
<keyword evidence="3" id="KW-1185">Reference proteome</keyword>
<keyword evidence="1" id="KW-0472">Membrane</keyword>
<keyword evidence="1" id="KW-0812">Transmembrane</keyword>
<evidence type="ECO:0000256" key="1">
    <source>
        <dbReference type="SAM" id="Phobius"/>
    </source>
</evidence>
<comment type="caution">
    <text evidence="2">The sequence shown here is derived from an EMBL/GenBank/DDBJ whole genome shotgun (WGS) entry which is preliminary data.</text>
</comment>
<organism evidence="2 3">
    <name type="scientific">Clohesyomyces aquaticus</name>
    <dbReference type="NCBI Taxonomy" id="1231657"/>
    <lineage>
        <taxon>Eukaryota</taxon>
        <taxon>Fungi</taxon>
        <taxon>Dikarya</taxon>
        <taxon>Ascomycota</taxon>
        <taxon>Pezizomycotina</taxon>
        <taxon>Dothideomycetes</taxon>
        <taxon>Pleosporomycetidae</taxon>
        <taxon>Pleosporales</taxon>
        <taxon>Lindgomycetaceae</taxon>
        <taxon>Clohesyomyces</taxon>
    </lineage>
</organism>